<dbReference type="RefSeq" id="WP_099019823.1">
    <property type="nucleotide sequence ID" value="NZ_NIHB01000004.1"/>
</dbReference>
<protein>
    <submittedName>
        <fullName evidence="2">GAF domain-containing protein</fullName>
    </submittedName>
</protein>
<dbReference type="AlphaFoldDB" id="A0A4R6XN37"/>
<dbReference type="OrthoDB" id="5953293at2"/>
<name>A0A4R6XN37_9GAMM</name>
<dbReference type="EMBL" id="SNZB01000004">
    <property type="protein sequence ID" value="TDR19540.1"/>
    <property type="molecule type" value="Genomic_DNA"/>
</dbReference>
<keyword evidence="3" id="KW-1185">Reference proteome</keyword>
<comment type="caution">
    <text evidence="2">The sequence shown here is derived from an EMBL/GenBank/DDBJ whole genome shotgun (WGS) entry which is preliminary data.</text>
</comment>
<dbReference type="SMART" id="SM00065">
    <property type="entry name" value="GAF"/>
    <property type="match status" value="1"/>
</dbReference>
<evidence type="ECO:0000259" key="1">
    <source>
        <dbReference type="PROSITE" id="PS50006"/>
    </source>
</evidence>
<dbReference type="SUPFAM" id="SSF49879">
    <property type="entry name" value="SMAD/FHA domain"/>
    <property type="match status" value="1"/>
</dbReference>
<dbReference type="CDD" id="cd00060">
    <property type="entry name" value="FHA"/>
    <property type="match status" value="1"/>
</dbReference>
<dbReference type="InterPro" id="IPR029016">
    <property type="entry name" value="GAF-like_dom_sf"/>
</dbReference>
<gene>
    <name evidence="2" type="ORF">C8D91_2096</name>
</gene>
<dbReference type="Pfam" id="PF01590">
    <property type="entry name" value="GAF"/>
    <property type="match status" value="1"/>
</dbReference>
<evidence type="ECO:0000313" key="2">
    <source>
        <dbReference type="EMBL" id="TDR19540.1"/>
    </source>
</evidence>
<sequence>MPAIITACFKDRPAVEAVLKERGQYSIGRDNQCDVILHHPTVSKVHALLSHDDNPWRLRDSSSSNGIQINGDFISNFELLGNELITIGEIECLFEVQSDVQRLAIENHNQWRLSQAKSFSSSQNHSDCLAQGMEQRLFSMLSLTGLQRGMILLGQSMDELVVCSAKGIRFQDFTVEEFEGSIGAIQACFNSGENVIAMDTRKDTMFCKRSSIQQKNIAALCCLPIIEKTNQRIIGLIYLDSKMSSKILSELDLEILNTINEQVLLNLQVINLESQLSDLVMQISQNHSESSVINKPILSLVR</sequence>
<dbReference type="Gene3D" id="3.30.450.40">
    <property type="match status" value="1"/>
</dbReference>
<accession>A0A4R6XN37</accession>
<dbReference type="PROSITE" id="PS50006">
    <property type="entry name" value="FHA_DOMAIN"/>
    <property type="match status" value="1"/>
</dbReference>
<dbReference type="InterPro" id="IPR000253">
    <property type="entry name" value="FHA_dom"/>
</dbReference>
<dbReference type="InterPro" id="IPR008984">
    <property type="entry name" value="SMAD_FHA_dom_sf"/>
</dbReference>
<reference evidence="2 3" key="1">
    <citation type="submission" date="2019-03" db="EMBL/GenBank/DDBJ databases">
        <title>Genomic Encyclopedia of Type Strains, Phase IV (KMG-IV): sequencing the most valuable type-strain genomes for metagenomic binning, comparative biology and taxonomic classification.</title>
        <authorList>
            <person name="Goeker M."/>
        </authorList>
    </citation>
    <scope>NUCLEOTIDE SEQUENCE [LARGE SCALE GENOMIC DNA]</scope>
    <source>
        <strain evidence="2 3">DSM 25488</strain>
    </source>
</reference>
<dbReference type="SUPFAM" id="SSF55781">
    <property type="entry name" value="GAF domain-like"/>
    <property type="match status" value="1"/>
</dbReference>
<dbReference type="InterPro" id="IPR003018">
    <property type="entry name" value="GAF"/>
</dbReference>
<feature type="domain" description="FHA" evidence="1">
    <location>
        <begin position="25"/>
        <end position="74"/>
    </location>
</feature>
<dbReference type="Proteomes" id="UP000295724">
    <property type="component" value="Unassembled WGS sequence"/>
</dbReference>
<dbReference type="Gene3D" id="2.60.200.20">
    <property type="match status" value="1"/>
</dbReference>
<organism evidence="2 3">
    <name type="scientific">Marinicella litoralis</name>
    <dbReference type="NCBI Taxonomy" id="644220"/>
    <lineage>
        <taxon>Bacteria</taxon>
        <taxon>Pseudomonadati</taxon>
        <taxon>Pseudomonadota</taxon>
        <taxon>Gammaproteobacteria</taxon>
        <taxon>Lysobacterales</taxon>
        <taxon>Marinicellaceae</taxon>
        <taxon>Marinicella</taxon>
    </lineage>
</organism>
<dbReference type="Pfam" id="PF00498">
    <property type="entry name" value="FHA"/>
    <property type="match status" value="1"/>
</dbReference>
<proteinExistence type="predicted"/>
<dbReference type="SMART" id="SM00240">
    <property type="entry name" value="FHA"/>
    <property type="match status" value="1"/>
</dbReference>
<evidence type="ECO:0000313" key="3">
    <source>
        <dbReference type="Proteomes" id="UP000295724"/>
    </source>
</evidence>